<proteinExistence type="predicted"/>
<dbReference type="AlphaFoldDB" id="A0A6P1T7K8"/>
<feature type="transmembrane region" description="Helical" evidence="1">
    <location>
        <begin position="68"/>
        <end position="85"/>
    </location>
</feature>
<evidence type="ECO:0000313" key="5">
    <source>
        <dbReference type="Proteomes" id="UP000563601"/>
    </source>
</evidence>
<accession>A0A6P1T7K8</accession>
<protein>
    <submittedName>
        <fullName evidence="2">Uncharacterized protein</fullName>
    </submittedName>
</protein>
<evidence type="ECO:0000313" key="4">
    <source>
        <dbReference type="Proteomes" id="UP000464675"/>
    </source>
</evidence>
<dbReference type="EMBL" id="CP047491">
    <property type="protein sequence ID" value="QHQ37771.1"/>
    <property type="molecule type" value="Genomic_DNA"/>
</dbReference>
<evidence type="ECO:0000256" key="1">
    <source>
        <dbReference type="SAM" id="Phobius"/>
    </source>
</evidence>
<keyword evidence="1" id="KW-0812">Transmembrane</keyword>
<name>A0A6P1T7K8_9GAMM</name>
<dbReference type="RefSeq" id="WP_161857109.1">
    <property type="nucleotide sequence ID" value="NZ_CP047491.1"/>
</dbReference>
<dbReference type="Proteomes" id="UP000563601">
    <property type="component" value="Unassembled WGS sequence"/>
</dbReference>
<dbReference type="EMBL" id="JACHHR010000002">
    <property type="protein sequence ID" value="MBB5211477.1"/>
    <property type="molecule type" value="Genomic_DNA"/>
</dbReference>
<organism evidence="2 5">
    <name type="scientific">Microbulbifer hydrolyticus</name>
    <dbReference type="NCBI Taxonomy" id="48074"/>
    <lineage>
        <taxon>Bacteria</taxon>
        <taxon>Pseudomonadati</taxon>
        <taxon>Pseudomonadota</taxon>
        <taxon>Gammaproteobacteria</taxon>
        <taxon>Cellvibrionales</taxon>
        <taxon>Microbulbiferaceae</taxon>
        <taxon>Microbulbifer</taxon>
    </lineage>
</organism>
<dbReference type="Proteomes" id="UP000464675">
    <property type="component" value="Chromosome"/>
</dbReference>
<reference evidence="2 5" key="2">
    <citation type="submission" date="2020-08" db="EMBL/GenBank/DDBJ databases">
        <title>Genomic Encyclopedia of Type Strains, Phase IV (KMG-IV): sequencing the most valuable type-strain genomes for metagenomic binning, comparative biology and taxonomic classification.</title>
        <authorList>
            <person name="Goeker M."/>
        </authorList>
    </citation>
    <scope>NUCLEOTIDE SEQUENCE [LARGE SCALE GENOMIC DNA]</scope>
    <source>
        <strain evidence="2 5">DSM 11525</strain>
    </source>
</reference>
<keyword evidence="1" id="KW-1133">Transmembrane helix</keyword>
<keyword evidence="1" id="KW-0472">Membrane</keyword>
<evidence type="ECO:0000313" key="2">
    <source>
        <dbReference type="EMBL" id="MBB5211477.1"/>
    </source>
</evidence>
<keyword evidence="4" id="KW-1185">Reference proteome</keyword>
<evidence type="ECO:0000313" key="3">
    <source>
        <dbReference type="EMBL" id="QHQ37771.1"/>
    </source>
</evidence>
<sequence length="88" mass="10336">MKYRDNMSAKELDAYFENCIQEWEVAIEEAKSNPTKAKWSLEEAQDGLIYAKKLRAEKQWDRKQGQKQLWIFILIMLGAGIYSIIHSP</sequence>
<gene>
    <name evidence="3" type="ORF">GTQ55_01390</name>
    <name evidence="2" type="ORF">HNQ53_001695</name>
</gene>
<reference evidence="3 4" key="1">
    <citation type="submission" date="2020-01" db="EMBL/GenBank/DDBJ databases">
        <title>The possibility of degradation of plastic by Microbulbifer hydrolyticus IRE-31.</title>
        <authorList>
            <person name="Liu L."/>
        </authorList>
    </citation>
    <scope>NUCLEOTIDE SEQUENCE [LARGE SCALE GENOMIC DNA]</scope>
    <source>
        <strain evidence="3 4">IRE-31</strain>
    </source>
</reference>